<protein>
    <submittedName>
        <fullName evidence="2">Uncharacterized protein</fullName>
    </submittedName>
</protein>
<evidence type="ECO:0000313" key="3">
    <source>
        <dbReference type="Proteomes" id="UP000019335"/>
    </source>
</evidence>
<proteinExistence type="predicted"/>
<dbReference type="Proteomes" id="UP000019335">
    <property type="component" value="Chromosome 3"/>
</dbReference>
<comment type="caution">
    <text evidence="2">The sequence shown here is derived from an EMBL/GenBank/DDBJ whole genome shotgun (WGS) entry which is preliminary data.</text>
</comment>
<dbReference type="OrthoDB" id="10475318at2759"/>
<reference evidence="2 3" key="1">
    <citation type="journal article" date="2014" name="Mol. Plant">
        <title>Chromosome Scale Genome Assembly and Transcriptome Profiling of Nannochloropsis gaditana in Nitrogen Depletion.</title>
        <authorList>
            <person name="Corteggiani Carpinelli E."/>
            <person name="Telatin A."/>
            <person name="Vitulo N."/>
            <person name="Forcato C."/>
            <person name="D'Angelo M."/>
            <person name="Schiavon R."/>
            <person name="Vezzi A."/>
            <person name="Giacometti G.M."/>
            <person name="Morosinotto T."/>
            <person name="Valle G."/>
        </authorList>
    </citation>
    <scope>NUCLEOTIDE SEQUENCE [LARGE SCALE GENOMIC DNA]</scope>
    <source>
        <strain evidence="2 3">B-31</strain>
    </source>
</reference>
<name>W7TZV9_9STRA</name>
<feature type="compositionally biased region" description="Acidic residues" evidence="1">
    <location>
        <begin position="209"/>
        <end position="228"/>
    </location>
</feature>
<gene>
    <name evidence="2" type="ORF">Naga_101050g1</name>
</gene>
<evidence type="ECO:0000256" key="1">
    <source>
        <dbReference type="SAM" id="MobiDB-lite"/>
    </source>
</evidence>
<keyword evidence="3" id="KW-1185">Reference proteome</keyword>
<dbReference type="AlphaFoldDB" id="W7TZV9"/>
<feature type="region of interest" description="Disordered" evidence="1">
    <location>
        <begin position="189"/>
        <end position="274"/>
    </location>
</feature>
<evidence type="ECO:0000313" key="2">
    <source>
        <dbReference type="EMBL" id="EWM29018.1"/>
    </source>
</evidence>
<accession>W7TZV9</accession>
<organism evidence="2 3">
    <name type="scientific">Nannochloropsis gaditana</name>
    <dbReference type="NCBI Taxonomy" id="72520"/>
    <lineage>
        <taxon>Eukaryota</taxon>
        <taxon>Sar</taxon>
        <taxon>Stramenopiles</taxon>
        <taxon>Ochrophyta</taxon>
        <taxon>Eustigmatophyceae</taxon>
        <taxon>Eustigmatales</taxon>
        <taxon>Monodopsidaceae</taxon>
        <taxon>Nannochloropsis</taxon>
    </lineage>
</organism>
<dbReference type="EMBL" id="AZIL01000184">
    <property type="protein sequence ID" value="EWM29018.1"/>
    <property type="molecule type" value="Genomic_DNA"/>
</dbReference>
<feature type="compositionally biased region" description="Basic residues" evidence="1">
    <location>
        <begin position="265"/>
        <end position="274"/>
    </location>
</feature>
<sequence length="274" mass="30228">MLNGALQADRPSLRTAWEEEVRAAKTLAGFALCLYAFLRRARALLPEIKRRVKGIRQQEIAAKHSILANVEAGAVNLPTRETATVVWARLPRGPYWPALAHLPHHAGLRKLLKGMGHRMIRFIGEVGVYHLRTEMPLLPGLPPPATGGNAPSVLPFVDGEGRSSVDVLKKGRSLAKSLKVAWQLHEKFTQEGRKEEEEEEVGPGGVEEWLMDLEDEEVSSDEATESEEEKGRGWGGGNGRGKRRLRSTGKGESGASGSEQGGRREGRRSRRRRS</sequence>
<dbReference type="CDD" id="cd05162">
    <property type="entry name" value="PWWP"/>
    <property type="match status" value="1"/>
</dbReference>